<dbReference type="Proteomes" id="UP000325289">
    <property type="component" value="Unassembled WGS sequence"/>
</dbReference>
<evidence type="ECO:0000313" key="3">
    <source>
        <dbReference type="Proteomes" id="UP000325289"/>
    </source>
</evidence>
<reference evidence="2 3" key="1">
    <citation type="submission" date="2016-10" db="EMBL/GenBank/DDBJ databases">
        <authorList>
            <person name="Varghese N."/>
            <person name="Submissions S."/>
        </authorList>
    </citation>
    <scope>NUCLEOTIDE SEQUENCE [LARGE SCALE GENOMIC DNA]</scope>
    <source>
        <strain evidence="3">YIM D21,KCTC 23444,ACCC 10710</strain>
    </source>
</reference>
<feature type="transmembrane region" description="Helical" evidence="1">
    <location>
        <begin position="142"/>
        <end position="163"/>
    </location>
</feature>
<evidence type="ECO:0000313" key="2">
    <source>
        <dbReference type="EMBL" id="SFE91856.1"/>
    </source>
</evidence>
<name>A0A1I2EH37_9RHOB</name>
<gene>
    <name evidence="2" type="ORF">SAMN04515678_12311</name>
</gene>
<keyword evidence="1" id="KW-0812">Transmembrane</keyword>
<feature type="transmembrane region" description="Helical" evidence="1">
    <location>
        <begin position="77"/>
        <end position="100"/>
    </location>
</feature>
<feature type="transmembrane region" description="Helical" evidence="1">
    <location>
        <begin position="106"/>
        <end position="130"/>
    </location>
</feature>
<proteinExistence type="predicted"/>
<organism evidence="2 3">
    <name type="scientific">Roseivivax sediminis</name>
    <dbReference type="NCBI Taxonomy" id="936889"/>
    <lineage>
        <taxon>Bacteria</taxon>
        <taxon>Pseudomonadati</taxon>
        <taxon>Pseudomonadota</taxon>
        <taxon>Alphaproteobacteria</taxon>
        <taxon>Rhodobacterales</taxon>
        <taxon>Roseobacteraceae</taxon>
        <taxon>Roseivivax</taxon>
    </lineage>
</organism>
<keyword evidence="1" id="KW-0472">Membrane</keyword>
<evidence type="ECO:0000256" key="1">
    <source>
        <dbReference type="SAM" id="Phobius"/>
    </source>
</evidence>
<protein>
    <submittedName>
        <fullName evidence="2">Uncharacterized protein</fullName>
    </submittedName>
</protein>
<sequence length="264" mass="29246">MSAFAKFVWMISGAIVLVVLLVAWRHLYEHSRAATWFLVLCFCLTVIGNFRRRYVHRRAYLNRAHIKGSELQALSKGIISSLAWSVLVSSAALLSVAYFLVSSDAYQIAILAGSSLIFTVVAWGVMMVLAYQMRPPFREVTAIGFSVLVIGSIFSAGYAYWFFHNHPTPSWCESQSLLDATTAAFRDLPRGHLGFLNEIFVYYRSIDALAWCANLPGEANSIQILALVAHAGLTFFGFMSLLGSFQMATMDARAAFHDAQGLGH</sequence>
<feature type="transmembrane region" description="Helical" evidence="1">
    <location>
        <begin position="33"/>
        <end position="50"/>
    </location>
</feature>
<dbReference type="AlphaFoldDB" id="A0A1I2EH37"/>
<feature type="transmembrane region" description="Helical" evidence="1">
    <location>
        <begin position="224"/>
        <end position="243"/>
    </location>
</feature>
<keyword evidence="1" id="KW-1133">Transmembrane helix</keyword>
<accession>A0A1I2EH37</accession>
<keyword evidence="3" id="KW-1185">Reference proteome</keyword>
<feature type="transmembrane region" description="Helical" evidence="1">
    <location>
        <begin position="7"/>
        <end position="27"/>
    </location>
</feature>
<dbReference type="EMBL" id="FOMS01000023">
    <property type="protein sequence ID" value="SFE91856.1"/>
    <property type="molecule type" value="Genomic_DNA"/>
</dbReference>